<dbReference type="AlphaFoldDB" id="A0A084JZQ0"/>
<dbReference type="RefSeq" id="WP_036579658.1">
    <property type="nucleotide sequence ID" value="NZ_JPJI01000012.1"/>
</dbReference>
<feature type="domain" description="UspA" evidence="2">
    <location>
        <begin position="2"/>
        <end position="130"/>
    </location>
</feature>
<dbReference type="EMBL" id="PVNA01000007">
    <property type="protein sequence ID" value="PRX12328.1"/>
    <property type="molecule type" value="Genomic_DNA"/>
</dbReference>
<sequence>MKVIIVPTDFSENAFNALQCAIQYFDKEEAKFVIVHTYDLPMQDVQLACEEKLDHLLERVEYLTYNPHHSFETRAIAGNFMTQLNNLVDLLNADLVVMGTQGKTADRKRNFGSNTLQIIKNVSCPVLAIPLELEFKSPDSILLPSGLQVPFKDRELDLISMLALCHRSKVHLLHIAQFDQLSQRQIEIKKIWESRFRESEIEYTRHDLGDGTTVINNFISKHEIDLLVLVNSKHSFLESFLKTPTIDALGLNLKIPFLILQNLSR</sequence>
<reference evidence="3 5" key="1">
    <citation type="submission" date="2014-07" db="EMBL/GenBank/DDBJ databases">
        <title>Draft genome sequence of Nonlabens ulvanivorans, an ulvan degrading bacterium.</title>
        <authorList>
            <person name="Kopel M."/>
            <person name="Helbert W."/>
            <person name="Henrissat B."/>
            <person name="Doniger T."/>
            <person name="Banin E."/>
        </authorList>
    </citation>
    <scope>NUCLEOTIDE SEQUENCE [LARGE SCALE GENOMIC DNA]</scope>
    <source>
        <strain evidence="3 5">PLR</strain>
    </source>
</reference>
<dbReference type="Proteomes" id="UP000239997">
    <property type="component" value="Unassembled WGS sequence"/>
</dbReference>
<dbReference type="Gene3D" id="3.40.50.12370">
    <property type="match status" value="1"/>
</dbReference>
<organism evidence="3 5">
    <name type="scientific">Nonlabens ulvanivorans</name>
    <name type="common">Persicivirga ulvanivorans</name>
    <dbReference type="NCBI Taxonomy" id="906888"/>
    <lineage>
        <taxon>Bacteria</taxon>
        <taxon>Pseudomonadati</taxon>
        <taxon>Bacteroidota</taxon>
        <taxon>Flavobacteriia</taxon>
        <taxon>Flavobacteriales</taxon>
        <taxon>Flavobacteriaceae</taxon>
        <taxon>Nonlabens</taxon>
    </lineage>
</organism>
<reference evidence="4 6" key="2">
    <citation type="submission" date="2018-03" db="EMBL/GenBank/DDBJ databases">
        <title>Genomic Encyclopedia of Archaeal and Bacterial Type Strains, Phase II (KMG-II): from individual species to whole genera.</title>
        <authorList>
            <person name="Goeker M."/>
        </authorList>
    </citation>
    <scope>NUCLEOTIDE SEQUENCE [LARGE SCALE GENOMIC DNA]</scope>
    <source>
        <strain evidence="4 6">DSM 22727</strain>
    </source>
</reference>
<comment type="caution">
    <text evidence="3">The sequence shown here is derived from an EMBL/GenBank/DDBJ whole genome shotgun (WGS) entry which is preliminary data.</text>
</comment>
<dbReference type="OrthoDB" id="9788959at2"/>
<dbReference type="InterPro" id="IPR006016">
    <property type="entry name" value="UspA"/>
</dbReference>
<protein>
    <submittedName>
        <fullName evidence="4">Nucleotide-binding universal stress UspA family protein</fullName>
    </submittedName>
    <submittedName>
        <fullName evidence="3">Universal stress protein</fullName>
    </submittedName>
</protein>
<dbReference type="PRINTS" id="PR01438">
    <property type="entry name" value="UNVRSLSTRESS"/>
</dbReference>
<proteinExistence type="inferred from homology"/>
<dbReference type="InterPro" id="IPR006015">
    <property type="entry name" value="Universal_stress_UspA"/>
</dbReference>
<name>A0A084JZQ0_NONUL</name>
<gene>
    <name evidence="3" type="ORF">IL45_02105</name>
    <name evidence="4" type="ORF">LY02_02741</name>
</gene>
<dbReference type="PANTHER" id="PTHR46268">
    <property type="entry name" value="STRESS RESPONSE PROTEIN NHAX"/>
    <property type="match status" value="1"/>
</dbReference>
<dbReference type="CDD" id="cd00293">
    <property type="entry name" value="USP-like"/>
    <property type="match status" value="1"/>
</dbReference>
<dbReference type="Pfam" id="PF00582">
    <property type="entry name" value="Usp"/>
    <property type="match status" value="1"/>
</dbReference>
<evidence type="ECO:0000313" key="3">
    <source>
        <dbReference type="EMBL" id="KEZ94434.1"/>
    </source>
</evidence>
<evidence type="ECO:0000313" key="5">
    <source>
        <dbReference type="Proteomes" id="UP000028531"/>
    </source>
</evidence>
<dbReference type="Proteomes" id="UP000028531">
    <property type="component" value="Unassembled WGS sequence"/>
</dbReference>
<evidence type="ECO:0000313" key="6">
    <source>
        <dbReference type="Proteomes" id="UP000239997"/>
    </source>
</evidence>
<evidence type="ECO:0000313" key="4">
    <source>
        <dbReference type="EMBL" id="PRX12328.1"/>
    </source>
</evidence>
<dbReference type="PANTHER" id="PTHR46268:SF6">
    <property type="entry name" value="UNIVERSAL STRESS PROTEIN UP12"/>
    <property type="match status" value="1"/>
</dbReference>
<dbReference type="SUPFAM" id="SSF52402">
    <property type="entry name" value="Adenine nucleotide alpha hydrolases-like"/>
    <property type="match status" value="2"/>
</dbReference>
<accession>A0A084JZQ0</accession>
<keyword evidence="6" id="KW-1185">Reference proteome</keyword>
<comment type="similarity">
    <text evidence="1">Belongs to the universal stress protein A family.</text>
</comment>
<dbReference type="EMBL" id="JPJI01000012">
    <property type="protein sequence ID" value="KEZ94434.1"/>
    <property type="molecule type" value="Genomic_DNA"/>
</dbReference>
<evidence type="ECO:0000259" key="2">
    <source>
        <dbReference type="Pfam" id="PF00582"/>
    </source>
</evidence>
<evidence type="ECO:0000256" key="1">
    <source>
        <dbReference type="ARBA" id="ARBA00008791"/>
    </source>
</evidence>